<dbReference type="AlphaFoldDB" id="A0AAF0QWZ0"/>
<evidence type="ECO:0000313" key="3">
    <source>
        <dbReference type="Proteomes" id="UP001234989"/>
    </source>
</evidence>
<dbReference type="Proteomes" id="UP001234989">
    <property type="component" value="Chromosome 5"/>
</dbReference>
<accession>A0AAF0QWZ0</accession>
<sequence length="426" mass="49713">MQLITETLRRYEDISGQKVNKEKSAIFLHHNVTGGDAIVAEVATGILRKEFPFTYLGCPIFYKRKQKAYYNLMIQRIGAKIQAWKGKLLSYGGRAILIKHVLQSTPIHCLSVMNPPNNVLMQVQKMMAQFFWSSCIGGKGRHWTKWSNLCVPEKEGGLGIQLMTDISMALFCKLWWNFRTKPSLWSDYMRNKYCRNTHDNAVMWKIGGGGSQVWKKMLQARELVEHQILWKLKNGAVSVWHDNWTGLGDLYTITGENYEWDETYQKTADLTKQGGWDVDILNDILPQELVIHIRQHIHPPNNNVGNDTPCWMLETNGMFSVKSAWQYIRHKQVPNRIYKWMWTKGIPFKMAFTIWRLWKFKIPVDDRVRRWGLEGPSKCWCCDRPAQETLSHVFLRSFAANRTWSFFCSFAGYSTEGLNLREVIML</sequence>
<dbReference type="InterPro" id="IPR026960">
    <property type="entry name" value="RVT-Znf"/>
</dbReference>
<proteinExistence type="predicted"/>
<protein>
    <recommendedName>
        <fullName evidence="1">Reverse transcriptase zinc-binding domain-containing protein</fullName>
    </recommendedName>
</protein>
<organism evidence="2 3">
    <name type="scientific">Solanum verrucosum</name>
    <dbReference type="NCBI Taxonomy" id="315347"/>
    <lineage>
        <taxon>Eukaryota</taxon>
        <taxon>Viridiplantae</taxon>
        <taxon>Streptophyta</taxon>
        <taxon>Embryophyta</taxon>
        <taxon>Tracheophyta</taxon>
        <taxon>Spermatophyta</taxon>
        <taxon>Magnoliopsida</taxon>
        <taxon>eudicotyledons</taxon>
        <taxon>Gunneridae</taxon>
        <taxon>Pentapetalae</taxon>
        <taxon>asterids</taxon>
        <taxon>lamiids</taxon>
        <taxon>Solanales</taxon>
        <taxon>Solanaceae</taxon>
        <taxon>Solanoideae</taxon>
        <taxon>Solaneae</taxon>
        <taxon>Solanum</taxon>
    </lineage>
</organism>
<evidence type="ECO:0000313" key="2">
    <source>
        <dbReference type="EMBL" id="WMV28620.1"/>
    </source>
</evidence>
<name>A0AAF0QWZ0_SOLVR</name>
<dbReference type="PANTHER" id="PTHR33116:SF67">
    <property type="entry name" value="REVERSE TRANSCRIPTASE"/>
    <property type="match status" value="1"/>
</dbReference>
<keyword evidence="3" id="KW-1185">Reference proteome</keyword>
<dbReference type="EMBL" id="CP133616">
    <property type="protein sequence ID" value="WMV28620.1"/>
    <property type="molecule type" value="Genomic_DNA"/>
</dbReference>
<dbReference type="PANTHER" id="PTHR33116">
    <property type="entry name" value="REVERSE TRANSCRIPTASE ZINC-BINDING DOMAIN-CONTAINING PROTEIN-RELATED-RELATED"/>
    <property type="match status" value="1"/>
</dbReference>
<reference evidence="2" key="1">
    <citation type="submission" date="2023-08" db="EMBL/GenBank/DDBJ databases">
        <title>A de novo genome assembly of Solanum verrucosum Schlechtendal, a Mexican diploid species geographically isolated from the other diploid A-genome species in potato relatives.</title>
        <authorList>
            <person name="Hosaka K."/>
        </authorList>
    </citation>
    <scope>NUCLEOTIDE SEQUENCE</scope>
    <source>
        <tissue evidence="2">Young leaves</tissue>
    </source>
</reference>
<dbReference type="Pfam" id="PF13966">
    <property type="entry name" value="zf-RVT"/>
    <property type="match status" value="1"/>
</dbReference>
<gene>
    <name evidence="2" type="ORF">MTR67_022005</name>
</gene>
<feature type="domain" description="Reverse transcriptase zinc-binding" evidence="1">
    <location>
        <begin position="319"/>
        <end position="404"/>
    </location>
</feature>
<evidence type="ECO:0000259" key="1">
    <source>
        <dbReference type="Pfam" id="PF13966"/>
    </source>
</evidence>